<proteinExistence type="predicted"/>
<feature type="compositionally biased region" description="Low complexity" evidence="1">
    <location>
        <begin position="23"/>
        <end position="33"/>
    </location>
</feature>
<reference evidence="2" key="1">
    <citation type="journal article" date="2023" name="G3 (Bethesda)">
        <title>Whole genome assembly and annotation of the endangered Caribbean coral Acropora cervicornis.</title>
        <authorList>
            <person name="Selwyn J.D."/>
            <person name="Vollmer S.V."/>
        </authorList>
    </citation>
    <scope>NUCLEOTIDE SEQUENCE</scope>
    <source>
        <strain evidence="2">K2</strain>
    </source>
</reference>
<feature type="region of interest" description="Disordered" evidence="1">
    <location>
        <begin position="21"/>
        <end position="59"/>
    </location>
</feature>
<dbReference type="AlphaFoldDB" id="A0AAD9QRF6"/>
<evidence type="ECO:0000313" key="2">
    <source>
        <dbReference type="EMBL" id="KAK2565761.1"/>
    </source>
</evidence>
<keyword evidence="3" id="KW-1185">Reference proteome</keyword>
<comment type="caution">
    <text evidence="2">The sequence shown here is derived from an EMBL/GenBank/DDBJ whole genome shotgun (WGS) entry which is preliminary data.</text>
</comment>
<evidence type="ECO:0000313" key="3">
    <source>
        <dbReference type="Proteomes" id="UP001249851"/>
    </source>
</evidence>
<reference evidence="2" key="2">
    <citation type="journal article" date="2023" name="Science">
        <title>Genomic signatures of disease resistance in endangered staghorn corals.</title>
        <authorList>
            <person name="Vollmer S.V."/>
            <person name="Selwyn J.D."/>
            <person name="Despard B.A."/>
            <person name="Roesel C.L."/>
        </authorList>
    </citation>
    <scope>NUCLEOTIDE SEQUENCE</scope>
    <source>
        <strain evidence="2">K2</strain>
    </source>
</reference>
<accession>A0AAD9QRF6</accession>
<dbReference type="EMBL" id="JARQWQ010000018">
    <property type="protein sequence ID" value="KAK2565761.1"/>
    <property type="molecule type" value="Genomic_DNA"/>
</dbReference>
<evidence type="ECO:0000256" key="1">
    <source>
        <dbReference type="SAM" id="MobiDB-lite"/>
    </source>
</evidence>
<sequence length="75" mass="8231">MSIASSTLFFASSNMSRDCERISSSPSLEKASSAHACPPLGKALRRDPLNFTEDRPSRDGLHYEVVCPPVDEYKA</sequence>
<name>A0AAD9QRF6_ACRCE</name>
<gene>
    <name evidence="2" type="ORF">P5673_010023</name>
</gene>
<feature type="compositionally biased region" description="Basic and acidic residues" evidence="1">
    <location>
        <begin position="44"/>
        <end position="59"/>
    </location>
</feature>
<protein>
    <submittedName>
        <fullName evidence="2">Uncharacterized protein</fullName>
    </submittedName>
</protein>
<dbReference type="Proteomes" id="UP001249851">
    <property type="component" value="Unassembled WGS sequence"/>
</dbReference>
<organism evidence="2 3">
    <name type="scientific">Acropora cervicornis</name>
    <name type="common">Staghorn coral</name>
    <dbReference type="NCBI Taxonomy" id="6130"/>
    <lineage>
        <taxon>Eukaryota</taxon>
        <taxon>Metazoa</taxon>
        <taxon>Cnidaria</taxon>
        <taxon>Anthozoa</taxon>
        <taxon>Hexacorallia</taxon>
        <taxon>Scleractinia</taxon>
        <taxon>Astrocoeniina</taxon>
        <taxon>Acroporidae</taxon>
        <taxon>Acropora</taxon>
    </lineage>
</organism>